<dbReference type="InterPro" id="IPR012944">
    <property type="entry name" value="SusD_RagB_dom"/>
</dbReference>
<dbReference type="SUPFAM" id="SSF48452">
    <property type="entry name" value="TPR-like"/>
    <property type="match status" value="1"/>
</dbReference>
<dbReference type="PROSITE" id="PS51257">
    <property type="entry name" value="PROKAR_LIPOPROTEIN"/>
    <property type="match status" value="1"/>
</dbReference>
<evidence type="ECO:0000259" key="7">
    <source>
        <dbReference type="Pfam" id="PF14322"/>
    </source>
</evidence>
<evidence type="ECO:0000256" key="5">
    <source>
        <dbReference type="ARBA" id="ARBA00023237"/>
    </source>
</evidence>
<evidence type="ECO:0000259" key="6">
    <source>
        <dbReference type="Pfam" id="PF07980"/>
    </source>
</evidence>
<dbReference type="Pfam" id="PF14322">
    <property type="entry name" value="SusD-like_3"/>
    <property type="match status" value="1"/>
</dbReference>
<keyword evidence="5" id="KW-0998">Cell outer membrane</keyword>
<dbReference type="GO" id="GO:0009279">
    <property type="term" value="C:cell outer membrane"/>
    <property type="evidence" value="ECO:0007669"/>
    <property type="project" value="UniProtKB-SubCell"/>
</dbReference>
<feature type="domain" description="SusD-like N-terminal" evidence="7">
    <location>
        <begin position="36"/>
        <end position="230"/>
    </location>
</feature>
<comment type="subcellular location">
    <subcellularLocation>
        <location evidence="1">Cell outer membrane</location>
    </subcellularLocation>
</comment>
<evidence type="ECO:0000256" key="1">
    <source>
        <dbReference type="ARBA" id="ARBA00004442"/>
    </source>
</evidence>
<evidence type="ECO:0000256" key="3">
    <source>
        <dbReference type="ARBA" id="ARBA00022729"/>
    </source>
</evidence>
<gene>
    <name evidence="8" type="ORF">ENN90_07175</name>
</gene>
<sequence length="570" mass="64271">MKKLIYITFFAGLVLASGCSQDLLDTDNLYGKSLETFYRTPQDIEEAMAGVYNAIYTPNVHSDEAVAANLMSDMMLGGGGPDDKSAKWVDNFEDPAEDTYRDLWVQSYNGIVRATGIIENTVEADFSTFFSSPQEAQAFKDQAIGEALFMRAFYYFRMGKFFGGVPLIVALDDPRDAPRSTFTETFAQIASDLKQAIETMPAVPFTQIPTSQYGHANKWVAQAYLARVYLYYTGYMTNMEGQSTSELPLVEGGSLSASDVLNHLNDLINNSGYRLAEDFRNLWPYSYLNIAAGTTVLPWAEEEGLSWVGQDGHSPTFGTGNYETMFAQRYSFGDWGWSNGNIYTNRYALFTALRDNSLVPFGQGWGWCTVNPKLFNQWDNDDPRKLGSILQVGQADQGTDGYQRDKGDHETGLFNKKYTALQYWDPEREANVGMFVQLYNWGNTDMQLMHAQDYILMRYADVLLMHSEISGTADGLNAVRARAGLDPVQYSLEALKQERMHELAFEGLRWFDLVRWGDVDNAFNDAIPVRNSGSEAIYRVTYRPETKGRVPIPETEIRLSNGVYEQNPGW</sequence>
<dbReference type="Gene3D" id="1.25.40.390">
    <property type="match status" value="1"/>
</dbReference>
<protein>
    <submittedName>
        <fullName evidence="8">RagB/SusD family nutrient uptake outer membrane protein</fullName>
    </submittedName>
</protein>
<comment type="caution">
    <text evidence="8">The sequence shown here is derived from an EMBL/GenBank/DDBJ whole genome shotgun (WGS) entry which is preliminary data.</text>
</comment>
<accession>A0A831LKQ7</accession>
<reference evidence="8" key="1">
    <citation type="journal article" date="2020" name="mSystems">
        <title>Genome- and Community-Level Interaction Insights into Carbon Utilization and Element Cycling Functions of Hydrothermarchaeota in Hydrothermal Sediment.</title>
        <authorList>
            <person name="Zhou Z."/>
            <person name="Liu Y."/>
            <person name="Xu W."/>
            <person name="Pan J."/>
            <person name="Luo Z.H."/>
            <person name="Li M."/>
        </authorList>
    </citation>
    <scope>NUCLEOTIDE SEQUENCE [LARGE SCALE GENOMIC DNA]</scope>
    <source>
        <strain evidence="8">SpSt-1217</strain>
    </source>
</reference>
<keyword evidence="4" id="KW-0472">Membrane</keyword>
<organism evidence="8">
    <name type="scientific">Mariniphaga anaerophila</name>
    <dbReference type="NCBI Taxonomy" id="1484053"/>
    <lineage>
        <taxon>Bacteria</taxon>
        <taxon>Pseudomonadati</taxon>
        <taxon>Bacteroidota</taxon>
        <taxon>Bacteroidia</taxon>
        <taxon>Marinilabiliales</taxon>
        <taxon>Prolixibacteraceae</taxon>
        <taxon>Mariniphaga</taxon>
    </lineage>
</organism>
<dbReference type="Pfam" id="PF07980">
    <property type="entry name" value="SusD_RagB"/>
    <property type="match status" value="1"/>
</dbReference>
<comment type="similarity">
    <text evidence="2">Belongs to the SusD family.</text>
</comment>
<evidence type="ECO:0000256" key="2">
    <source>
        <dbReference type="ARBA" id="ARBA00006275"/>
    </source>
</evidence>
<dbReference type="Proteomes" id="UP000886047">
    <property type="component" value="Unassembled WGS sequence"/>
</dbReference>
<feature type="domain" description="RagB/SusD" evidence="6">
    <location>
        <begin position="376"/>
        <end position="570"/>
    </location>
</feature>
<evidence type="ECO:0000256" key="4">
    <source>
        <dbReference type="ARBA" id="ARBA00023136"/>
    </source>
</evidence>
<name>A0A831LKQ7_9BACT</name>
<dbReference type="EMBL" id="DSDK01000394">
    <property type="protein sequence ID" value="HDR51388.1"/>
    <property type="molecule type" value="Genomic_DNA"/>
</dbReference>
<proteinExistence type="inferred from homology"/>
<keyword evidence="3" id="KW-0732">Signal</keyword>
<dbReference type="InterPro" id="IPR033985">
    <property type="entry name" value="SusD-like_N"/>
</dbReference>
<evidence type="ECO:0000313" key="8">
    <source>
        <dbReference type="EMBL" id="HDR51388.1"/>
    </source>
</evidence>
<dbReference type="InterPro" id="IPR011990">
    <property type="entry name" value="TPR-like_helical_dom_sf"/>
</dbReference>
<dbReference type="AlphaFoldDB" id="A0A831LKQ7"/>